<keyword evidence="2" id="KW-0472">Membrane</keyword>
<feature type="compositionally biased region" description="Polar residues" evidence="1">
    <location>
        <begin position="333"/>
        <end position="345"/>
    </location>
</feature>
<sequence length="895" mass="105236">MSAGISENDLPSVKFENELKKNTNYYEFEGYKKGFTSEDAIDNWITNFKQNSEKYLTVSYNNTSFNHEKRCKDFNSLITYTISKLDSLSNDFTKTARRSQDIKQWRNGYFSAYPEFMCNEEEKYESHEIKTLDNFCEDSDFIKENRSNIKRKEDCENINNNMSSRKANLMVIHEKKLRGRSTLEINNSCNTNILESIFPIIDCNSIIEHVSKPNADYTPSDPQKISDESASPTQRSLHGGALPVTGESEKNNKIALASLPVLGILIISFLFYRYTPFGSKFHAYFRNKQDISINENDEVTEEMISAVQPSSKGEGAPASAKVPGPTKDESPKQSKTGAGSDLNSHQDTFNIELEGTPVAESTPIFELRTIPQPAHDPKYLQFKNLFESDNYLRGKVIPHKYSYSTNIESSKHPKIFTSYVEGEPIKTNISKPYKFIPPELLHSQEFLQLLRSQRIVELLRLQQFRNLLFSKKFLSNLFRKERFTPPIIHSQQVMPAVPQRKFDVPKPKPIKTQYTSFGLLFNKKKKKKKLKRQLEIKKIPEESTSFDRITNYSVNDMPYENKTHDDNNIYTKIKIQKSIINKNISLPKKKKNKGKAIIDIHMELLNEYKNDEWELNKNDFLQICLEEFIREQNKIYYNSENINLVMKNISIQNTKGDKMLLLYKWTERCRPIWEKFKSENAFKVLQNEWKKEEKEYLENIEQFENIILNEKTKISYKEIKKEIWRKWITKQAKFMEQFTQEKWFKSLVKQIEDVLDKYKMGEIKDDIFVLNIEKLDNINNNDELHKHDNNLFLVKVLTQIFMMVIEECIKEESPEKDELVLDNIISKIKKKKYQNIKSRHVENTYEKSKNHLEYNEMLDKDTHKYKDSFKELMEGWTNKSDIDINSADDKNKSDK</sequence>
<dbReference type="Proteomes" id="UP000078555">
    <property type="component" value="Unassembled WGS sequence"/>
</dbReference>
<evidence type="ECO:0000313" key="3">
    <source>
        <dbReference type="EMBL" id="SBT57558.1"/>
    </source>
</evidence>
<keyword evidence="2" id="KW-1133">Transmembrane helix</keyword>
<proteinExistence type="predicted"/>
<reference evidence="4" key="1">
    <citation type="submission" date="2016-05" db="EMBL/GenBank/DDBJ databases">
        <authorList>
            <person name="Naeem Raeece"/>
        </authorList>
    </citation>
    <scope>NUCLEOTIDE SEQUENCE [LARGE SCALE GENOMIC DNA]</scope>
</reference>
<feature type="region of interest" description="Disordered" evidence="1">
    <location>
        <begin position="304"/>
        <end position="345"/>
    </location>
</feature>
<evidence type="ECO:0000256" key="1">
    <source>
        <dbReference type="SAM" id="MobiDB-lite"/>
    </source>
</evidence>
<keyword evidence="2" id="KW-0812">Transmembrane</keyword>
<feature type="transmembrane region" description="Helical" evidence="2">
    <location>
        <begin position="254"/>
        <end position="272"/>
    </location>
</feature>
<feature type="compositionally biased region" description="Polar residues" evidence="1">
    <location>
        <begin position="220"/>
        <end position="236"/>
    </location>
</feature>
<feature type="region of interest" description="Disordered" evidence="1">
    <location>
        <begin position="214"/>
        <end position="245"/>
    </location>
</feature>
<dbReference type="EMBL" id="FLRD01001553">
    <property type="protein sequence ID" value="SBT57558.1"/>
    <property type="molecule type" value="Genomic_DNA"/>
</dbReference>
<accession>A0A1A9ALN7</accession>
<dbReference type="AlphaFoldDB" id="A0A1A9ALN7"/>
<evidence type="ECO:0000313" key="4">
    <source>
        <dbReference type="Proteomes" id="UP000078555"/>
    </source>
</evidence>
<protein>
    <submittedName>
        <fullName evidence="3">PIR Superfamily Protein</fullName>
    </submittedName>
</protein>
<evidence type="ECO:0000256" key="2">
    <source>
        <dbReference type="SAM" id="Phobius"/>
    </source>
</evidence>
<organism evidence="3 4">
    <name type="scientific">Plasmodium ovale wallikeri</name>
    <dbReference type="NCBI Taxonomy" id="864142"/>
    <lineage>
        <taxon>Eukaryota</taxon>
        <taxon>Sar</taxon>
        <taxon>Alveolata</taxon>
        <taxon>Apicomplexa</taxon>
        <taxon>Aconoidasida</taxon>
        <taxon>Haemosporida</taxon>
        <taxon>Plasmodiidae</taxon>
        <taxon>Plasmodium</taxon>
        <taxon>Plasmodium (Plasmodium)</taxon>
    </lineage>
</organism>
<gene>
    <name evidence="3" type="ORF">POVWA1_082270</name>
</gene>
<name>A0A1A9ALN7_PLAOA</name>
<keyword evidence="4" id="KW-1185">Reference proteome</keyword>